<name>A0A150GKV0_GONPE</name>
<comment type="caution">
    <text evidence="1">The sequence shown here is derived from an EMBL/GenBank/DDBJ whole genome shotgun (WGS) entry which is preliminary data.</text>
</comment>
<dbReference type="OrthoDB" id="549599at2759"/>
<sequence length="283" mass="31294">MYITFLAGKMSYDLASVEPLGPYLAKELEDRIMALTERDGLKDPRNAEQLWFGLGHVRYTWDSTVLRSLFSRTLQDMGTWDDLKSLTQTCERIAILAERYGIKLHQKQRERITEVMLAAVPVADPADLAIAVEGLTFTAKKLGLSLPPAAIKYLHNCVLTMPQRQGRQRATTALAHTLYDITRLGYQPTAAEAAAWAQRLLDTLPQNGGASSQDDQSWVFLALSSCRNYTPAPDMKVRLKALAEGLPRGCSPGIASRTLIACNNWGVTLGPGVAESLQGRYKR</sequence>
<proteinExistence type="predicted"/>
<dbReference type="Proteomes" id="UP000075714">
    <property type="component" value="Unassembled WGS sequence"/>
</dbReference>
<reference evidence="2" key="1">
    <citation type="journal article" date="2016" name="Nat. Commun.">
        <title>The Gonium pectorale genome demonstrates co-option of cell cycle regulation during the evolution of multicellularity.</title>
        <authorList>
            <person name="Hanschen E.R."/>
            <person name="Marriage T.N."/>
            <person name="Ferris P.J."/>
            <person name="Hamaji T."/>
            <person name="Toyoda A."/>
            <person name="Fujiyama A."/>
            <person name="Neme R."/>
            <person name="Noguchi H."/>
            <person name="Minakuchi Y."/>
            <person name="Suzuki M."/>
            <person name="Kawai-Toyooka H."/>
            <person name="Smith D.R."/>
            <person name="Sparks H."/>
            <person name="Anderson J."/>
            <person name="Bakaric R."/>
            <person name="Luria V."/>
            <person name="Karger A."/>
            <person name="Kirschner M.W."/>
            <person name="Durand P.M."/>
            <person name="Michod R.E."/>
            <person name="Nozaki H."/>
            <person name="Olson B.J."/>
        </authorList>
    </citation>
    <scope>NUCLEOTIDE SEQUENCE [LARGE SCALE GENOMIC DNA]</scope>
    <source>
        <strain evidence="2">NIES-2863</strain>
    </source>
</reference>
<dbReference type="EMBL" id="LSYV01000017">
    <property type="protein sequence ID" value="KXZ50408.1"/>
    <property type="molecule type" value="Genomic_DNA"/>
</dbReference>
<organism evidence="1 2">
    <name type="scientific">Gonium pectorale</name>
    <name type="common">Green alga</name>
    <dbReference type="NCBI Taxonomy" id="33097"/>
    <lineage>
        <taxon>Eukaryota</taxon>
        <taxon>Viridiplantae</taxon>
        <taxon>Chlorophyta</taxon>
        <taxon>core chlorophytes</taxon>
        <taxon>Chlorophyceae</taxon>
        <taxon>CS clade</taxon>
        <taxon>Chlamydomonadales</taxon>
        <taxon>Volvocaceae</taxon>
        <taxon>Gonium</taxon>
    </lineage>
</organism>
<protein>
    <recommendedName>
        <fullName evidence="3">FAST kinase leucine-rich domain-containing protein</fullName>
    </recommendedName>
</protein>
<gene>
    <name evidence="1" type="ORF">GPECTOR_16g581</name>
</gene>
<dbReference type="AlphaFoldDB" id="A0A150GKV0"/>
<keyword evidence="2" id="KW-1185">Reference proteome</keyword>
<accession>A0A150GKV0</accession>
<evidence type="ECO:0008006" key="3">
    <source>
        <dbReference type="Google" id="ProtNLM"/>
    </source>
</evidence>
<evidence type="ECO:0000313" key="1">
    <source>
        <dbReference type="EMBL" id="KXZ50408.1"/>
    </source>
</evidence>
<evidence type="ECO:0000313" key="2">
    <source>
        <dbReference type="Proteomes" id="UP000075714"/>
    </source>
</evidence>